<protein>
    <recommendedName>
        <fullName evidence="4">DUF4153 domain-containing protein</fullName>
    </recommendedName>
</protein>
<dbReference type="EMBL" id="FUKW01000064">
    <property type="protein sequence ID" value="SJN27010.1"/>
    <property type="molecule type" value="Genomic_DNA"/>
</dbReference>
<evidence type="ECO:0000313" key="2">
    <source>
        <dbReference type="EMBL" id="SJN27010.1"/>
    </source>
</evidence>
<dbReference type="Proteomes" id="UP000195611">
    <property type="component" value="Unassembled WGS sequence"/>
</dbReference>
<feature type="transmembrane region" description="Helical" evidence="1">
    <location>
        <begin position="297"/>
        <end position="316"/>
    </location>
</feature>
<feature type="transmembrane region" description="Helical" evidence="1">
    <location>
        <begin position="259"/>
        <end position="277"/>
    </location>
</feature>
<proteinExistence type="predicted"/>
<feature type="transmembrane region" description="Helical" evidence="1">
    <location>
        <begin position="348"/>
        <end position="371"/>
    </location>
</feature>
<keyword evidence="1" id="KW-0812">Transmembrane</keyword>
<feature type="transmembrane region" description="Helical" evidence="1">
    <location>
        <begin position="147"/>
        <end position="172"/>
    </location>
</feature>
<sequence length="602" mass="68701">MNFYKKGASRIMHVSQAIIRYPLSSLCFLILVLLAIVSIHSDGSTIFDIETLAMLIGGIAAFTGQAIYERFFRGNQLIRWGIYIGVILFISLYYWLFLRNHTEINIPTYVRSSALISALVVAYIWIPSIKNKLSFSTSFTTIIKGYFISLLFSIVLEIGILAILTAFSLLIFDLDSRVYFDLTVLIFGLFAPLYFLSYIPLYQINGKGLSEKDKQAILVPKFLEILISYIIMPLLAAYSLILLLYIVSNLGGQFWNNNLLEPLLVSYVIIGFIILFLSERIESKSAVIFNKSFPRILLVIAMLQTIASLLKINQFGLTHGRYYVIMFGVFAIISSIIYSFVQNKQKYVPALFVIMSIVSIIPPIDAITVGLNAQINFAEDILRENNMLVDNTIVKNEDISLSDREKVASSIEYLYNTDGVKLVDWLPNNFDIYYEDFENTFGFNHYDYTFTDDSNNQDFDSNTAEYAIVSLNDNETFSVTTENTDQFFYVSINNTEYVSVPEQNVPFDINNDDFILQFLSDDQSFAINVLNNQNDETINFDLKFLLNDTFEYLPEVQQLPIDDLTFTEENQDGSIKVIVKNLETYADGTYSGKMYVFVSLNN</sequence>
<name>A0A1R4J4I8_9LACT</name>
<feature type="transmembrane region" description="Helical" evidence="1">
    <location>
        <begin position="109"/>
        <end position="126"/>
    </location>
</feature>
<dbReference type="RefSeq" id="WP_087057528.1">
    <property type="nucleotide sequence ID" value="NZ_FUKW01000064.1"/>
</dbReference>
<dbReference type="Pfam" id="PF13687">
    <property type="entry name" value="DUF4153"/>
    <property type="match status" value="1"/>
</dbReference>
<feature type="transmembrane region" description="Helical" evidence="1">
    <location>
        <begin position="222"/>
        <end position="247"/>
    </location>
</feature>
<accession>A0A1R4J4I8</accession>
<feature type="transmembrane region" description="Helical" evidence="1">
    <location>
        <begin position="178"/>
        <end position="201"/>
    </location>
</feature>
<feature type="transmembrane region" description="Helical" evidence="1">
    <location>
        <begin position="21"/>
        <end position="39"/>
    </location>
</feature>
<reference evidence="2 3" key="1">
    <citation type="submission" date="2017-02" db="EMBL/GenBank/DDBJ databases">
        <authorList>
            <person name="Peterson S.W."/>
        </authorList>
    </citation>
    <scope>NUCLEOTIDE SEQUENCE [LARGE SCALE GENOMIC DNA]</scope>
    <source>
        <strain evidence="2 3">42ea</strain>
    </source>
</reference>
<organism evidence="2 3">
    <name type="scientific">Marinilactibacillus psychrotolerans 42ea</name>
    <dbReference type="NCBI Taxonomy" id="1255609"/>
    <lineage>
        <taxon>Bacteria</taxon>
        <taxon>Bacillati</taxon>
        <taxon>Bacillota</taxon>
        <taxon>Bacilli</taxon>
        <taxon>Lactobacillales</taxon>
        <taxon>Carnobacteriaceae</taxon>
        <taxon>Marinilactibacillus</taxon>
    </lineage>
</organism>
<feature type="transmembrane region" description="Helical" evidence="1">
    <location>
        <begin position="51"/>
        <end position="68"/>
    </location>
</feature>
<dbReference type="InterPro" id="IPR025291">
    <property type="entry name" value="DUF4153"/>
</dbReference>
<dbReference type="AlphaFoldDB" id="A0A1R4J4I8"/>
<gene>
    <name evidence="2" type="ORF">FM115_03875</name>
</gene>
<keyword evidence="1" id="KW-1133">Transmembrane helix</keyword>
<feature type="transmembrane region" description="Helical" evidence="1">
    <location>
        <begin position="80"/>
        <end position="97"/>
    </location>
</feature>
<evidence type="ECO:0000256" key="1">
    <source>
        <dbReference type="SAM" id="Phobius"/>
    </source>
</evidence>
<feature type="transmembrane region" description="Helical" evidence="1">
    <location>
        <begin position="322"/>
        <end position="341"/>
    </location>
</feature>
<evidence type="ECO:0000313" key="3">
    <source>
        <dbReference type="Proteomes" id="UP000195611"/>
    </source>
</evidence>
<keyword evidence="1" id="KW-0472">Membrane</keyword>
<evidence type="ECO:0008006" key="4">
    <source>
        <dbReference type="Google" id="ProtNLM"/>
    </source>
</evidence>